<organism evidence="9">
    <name type="scientific">Ignisphaera aggregans</name>
    <dbReference type="NCBI Taxonomy" id="334771"/>
    <lineage>
        <taxon>Archaea</taxon>
        <taxon>Thermoproteota</taxon>
        <taxon>Thermoprotei</taxon>
        <taxon>Desulfurococcales</taxon>
        <taxon>Desulfurococcaceae</taxon>
        <taxon>Ignisphaera</taxon>
    </lineage>
</organism>
<evidence type="ECO:0000256" key="1">
    <source>
        <dbReference type="ARBA" id="ARBA00006272"/>
    </source>
</evidence>
<evidence type="ECO:0000256" key="4">
    <source>
        <dbReference type="ARBA" id="ARBA00022723"/>
    </source>
</evidence>
<keyword evidence="2" id="KW-0031">Aminopeptidase</keyword>
<dbReference type="PIRSF" id="PIRSF001123">
    <property type="entry name" value="PepA_GA"/>
    <property type="match status" value="1"/>
</dbReference>
<keyword evidence="5" id="KW-0378">Hydrolase</keyword>
<evidence type="ECO:0000256" key="8">
    <source>
        <dbReference type="PIRSR" id="PIRSR001123-2"/>
    </source>
</evidence>
<dbReference type="EMBL" id="DTFF01000012">
    <property type="protein sequence ID" value="HGI87014.1"/>
    <property type="molecule type" value="Genomic_DNA"/>
</dbReference>
<comment type="cofactor">
    <cofactor evidence="8">
        <name>a divalent metal cation</name>
        <dbReference type="ChEBI" id="CHEBI:60240"/>
    </cofactor>
    <text evidence="8">Binds 2 divalent metal cations per subunit.</text>
</comment>
<feature type="binding site" evidence="8">
    <location>
        <position position="331"/>
    </location>
    <ligand>
        <name>Zn(2+)</name>
        <dbReference type="ChEBI" id="CHEBI:29105"/>
        <label>2</label>
    </ligand>
</feature>
<dbReference type="SUPFAM" id="SSF101821">
    <property type="entry name" value="Aminopeptidase/glucanase lid domain"/>
    <property type="match status" value="1"/>
</dbReference>
<dbReference type="AlphaFoldDB" id="A0A7C4BB59"/>
<evidence type="ECO:0000256" key="2">
    <source>
        <dbReference type="ARBA" id="ARBA00022438"/>
    </source>
</evidence>
<proteinExistence type="inferred from homology"/>
<dbReference type="CDD" id="cd05656">
    <property type="entry name" value="M42_Frv"/>
    <property type="match status" value="1"/>
</dbReference>
<dbReference type="Gene3D" id="3.40.630.10">
    <property type="entry name" value="Zn peptidases"/>
    <property type="match status" value="1"/>
</dbReference>
<feature type="active site" description="Proton acceptor" evidence="7">
    <location>
        <position position="216"/>
    </location>
</feature>
<gene>
    <name evidence="9" type="ORF">ENV14_01245</name>
</gene>
<protein>
    <submittedName>
        <fullName evidence="9">M42 family peptidase</fullName>
    </submittedName>
</protein>
<keyword evidence="4 8" id="KW-0479">Metal-binding</keyword>
<dbReference type="GO" id="GO:0004177">
    <property type="term" value="F:aminopeptidase activity"/>
    <property type="evidence" value="ECO:0007669"/>
    <property type="project" value="UniProtKB-UniRule"/>
</dbReference>
<reference evidence="9" key="1">
    <citation type="journal article" date="2020" name="mSystems">
        <title>Genome- and Community-Level Interaction Insights into Carbon Utilization and Element Cycling Functions of Hydrothermarchaeota in Hydrothermal Sediment.</title>
        <authorList>
            <person name="Zhou Z."/>
            <person name="Liu Y."/>
            <person name="Xu W."/>
            <person name="Pan J."/>
            <person name="Luo Z.H."/>
            <person name="Li M."/>
        </authorList>
    </citation>
    <scope>NUCLEOTIDE SEQUENCE [LARGE SCALE GENOMIC DNA]</scope>
    <source>
        <strain evidence="9">SpSt-732</strain>
    </source>
</reference>
<feature type="binding site" evidence="8">
    <location>
        <position position="69"/>
    </location>
    <ligand>
        <name>Zn(2+)</name>
        <dbReference type="ChEBI" id="CHEBI:29105"/>
        <label>1</label>
    </ligand>
</feature>
<evidence type="ECO:0000313" key="9">
    <source>
        <dbReference type="EMBL" id="HGI87014.1"/>
    </source>
</evidence>
<dbReference type="InterPro" id="IPR051464">
    <property type="entry name" value="Peptidase_M42_aminopept"/>
</dbReference>
<feature type="binding site" evidence="8">
    <location>
        <position position="184"/>
    </location>
    <ligand>
        <name>Zn(2+)</name>
        <dbReference type="ChEBI" id="CHEBI:29105"/>
        <label>1</label>
    </ligand>
</feature>
<dbReference type="SUPFAM" id="SSF53187">
    <property type="entry name" value="Zn-dependent exopeptidases"/>
    <property type="match status" value="1"/>
</dbReference>
<dbReference type="InterPro" id="IPR023367">
    <property type="entry name" value="Peptidase_M42_dom2"/>
</dbReference>
<comment type="caution">
    <text evidence="9">The sequence shown here is derived from an EMBL/GenBank/DDBJ whole genome shotgun (WGS) entry which is preliminary data.</text>
</comment>
<dbReference type="GO" id="GO:0006508">
    <property type="term" value="P:proteolysis"/>
    <property type="evidence" value="ECO:0007669"/>
    <property type="project" value="UniProtKB-KW"/>
</dbReference>
<accession>A0A7C4BB59</accession>
<keyword evidence="3" id="KW-0645">Protease</keyword>
<feature type="binding site" evidence="8">
    <location>
        <position position="184"/>
    </location>
    <ligand>
        <name>Zn(2+)</name>
        <dbReference type="ChEBI" id="CHEBI:29105"/>
        <label>2</label>
    </ligand>
</feature>
<dbReference type="PANTHER" id="PTHR32481">
    <property type="entry name" value="AMINOPEPTIDASE"/>
    <property type="match status" value="1"/>
</dbReference>
<dbReference type="InterPro" id="IPR008007">
    <property type="entry name" value="Peptidase_M42"/>
</dbReference>
<dbReference type="Pfam" id="PF05343">
    <property type="entry name" value="Peptidase_M42"/>
    <property type="match status" value="1"/>
</dbReference>
<evidence type="ECO:0000256" key="7">
    <source>
        <dbReference type="PIRSR" id="PIRSR001123-1"/>
    </source>
</evidence>
<feature type="binding site" evidence="8">
    <location>
        <position position="217"/>
    </location>
    <ligand>
        <name>Zn(2+)</name>
        <dbReference type="ChEBI" id="CHEBI:29105"/>
        <label>2</label>
    </ligand>
</feature>
<feature type="binding site" evidence="8">
    <location>
        <position position="239"/>
    </location>
    <ligand>
        <name>Zn(2+)</name>
        <dbReference type="ChEBI" id="CHEBI:29105"/>
        <label>1</label>
    </ligand>
</feature>
<dbReference type="PANTHER" id="PTHR32481:SF0">
    <property type="entry name" value="AMINOPEPTIDASE YPDE-RELATED"/>
    <property type="match status" value="1"/>
</dbReference>
<name>A0A7C4BB59_9CREN</name>
<dbReference type="Gene3D" id="2.40.30.40">
    <property type="entry name" value="Peptidase M42, domain 2"/>
    <property type="match status" value="1"/>
</dbReference>
<dbReference type="GO" id="GO:0046872">
    <property type="term" value="F:metal ion binding"/>
    <property type="evidence" value="ECO:0007669"/>
    <property type="project" value="UniProtKB-UniRule"/>
</dbReference>
<comment type="similarity">
    <text evidence="1 6">Belongs to the peptidase M42 family.</text>
</comment>
<evidence type="ECO:0000256" key="3">
    <source>
        <dbReference type="ARBA" id="ARBA00022670"/>
    </source>
</evidence>
<sequence length="370" mass="39634">MGVELKDLAFNLLKKLCEIVAPSGFEDGVRAIVIQEIERYVDKAWIDSMGNLIALKKGEGSGKIMVAAHMDEIGLMINAITSDGFLKFVPVGGWNERVLPGQRVLIRTLDGRIVRGVIGVKPPHIMKLEEAKQVIPMSELFVDVGASSREEVEKLGIGIGSVAVFERTIERLGNPNVVTGKGFDDRAGLTVLLLIARMLEGIRIEADLFLVATVQEEVGLKGARTAAFAIAPDLGIAIDVTIAADVPGVPEHEQVTKLGKGPAIKVMDGRAGSGVIVNPAVLKLLMDVAREEGIPYQVEVLSGGTTDASAIQLVREGVPVGVVSIPTRYVHSAVEVLNLDDLVNAAKLVVGAIKRINSKWIEENIRKVVK</sequence>
<evidence type="ECO:0000256" key="5">
    <source>
        <dbReference type="ARBA" id="ARBA00022801"/>
    </source>
</evidence>
<evidence type="ECO:0000256" key="6">
    <source>
        <dbReference type="PIRNR" id="PIRNR001123"/>
    </source>
</evidence>